<name>A0A3S4QNA4_9ACAR</name>
<dbReference type="InterPro" id="IPR034686">
    <property type="entry name" value="Terpene_cyclase-like_2"/>
</dbReference>
<sequence>MAKIIYQELDIPIEPKISPFAEECQEICDLLFYKYNIFDEGMRPHFHEQKLFYFPARAYHYASKEVLQIISNFTTWAFVFDDYIEKHHDEREKACERVLKIAYGNLSPKKGELMRPLEAIFSEILDSIKQRSPHEWQKRFIDSIRNWFVFTQALMKHKVNDAIPTMAEFISYRWFDSANNMVINLIEFAMPKFLPQSFHSGMVIQHNVHAAGNALVSMNEIFSYEKDTRTNHLNLVTLMKNEMKIEVQEAIDRVYDFAREQIQTYFALRKQLNRI</sequence>
<evidence type="ECO:0000256" key="2">
    <source>
        <dbReference type="RuleBase" id="RU366034"/>
    </source>
</evidence>
<dbReference type="OrthoDB" id="2861623at2759"/>
<dbReference type="STRING" id="1965070.A0A3S4QNA4"/>
<comment type="similarity">
    <text evidence="1 2">Belongs to the terpene synthase family.</text>
</comment>
<dbReference type="Gene3D" id="1.10.600.10">
    <property type="entry name" value="Farnesyl Diphosphate Synthase"/>
    <property type="match status" value="1"/>
</dbReference>
<dbReference type="Pfam" id="PF19086">
    <property type="entry name" value="Terpene_syn_C_2"/>
    <property type="match status" value="1"/>
</dbReference>
<dbReference type="AlphaFoldDB" id="A0A3S4QNA4"/>
<accession>A0A3S4QNA4</accession>
<dbReference type="GO" id="GO:0010333">
    <property type="term" value="F:terpene synthase activity"/>
    <property type="evidence" value="ECO:0007669"/>
    <property type="project" value="InterPro"/>
</dbReference>
<protein>
    <recommendedName>
        <fullName evidence="2">Terpene synthase</fullName>
        <ecNumber evidence="2">4.2.3.-</ecNumber>
    </recommendedName>
</protein>
<dbReference type="PANTHER" id="PTHR35201">
    <property type="entry name" value="TERPENE SYNTHASE"/>
    <property type="match status" value="1"/>
</dbReference>
<proteinExistence type="inferred from homology"/>
<dbReference type="GO" id="GO:0008299">
    <property type="term" value="P:isoprenoid biosynthetic process"/>
    <property type="evidence" value="ECO:0007669"/>
    <property type="project" value="UniProtKB-ARBA"/>
</dbReference>
<dbReference type="InterPro" id="IPR008949">
    <property type="entry name" value="Isoprenoid_synthase_dom_sf"/>
</dbReference>
<keyword evidence="2" id="KW-0479">Metal-binding</keyword>
<evidence type="ECO:0000313" key="3">
    <source>
        <dbReference type="EMBL" id="RWS05664.1"/>
    </source>
</evidence>
<reference evidence="3 4" key="1">
    <citation type="journal article" date="2018" name="Gigascience">
        <title>Genomes of trombidid mites reveal novel predicted allergens and laterally-transferred genes associated with secondary metabolism.</title>
        <authorList>
            <person name="Dong X."/>
            <person name="Chaisiri K."/>
            <person name="Xia D."/>
            <person name="Armstrong S.D."/>
            <person name="Fang Y."/>
            <person name="Donnelly M.J."/>
            <person name="Kadowaki T."/>
            <person name="McGarry J.W."/>
            <person name="Darby A.C."/>
            <person name="Makepeace B.L."/>
        </authorList>
    </citation>
    <scope>NUCLEOTIDE SEQUENCE [LARGE SCALE GENOMIC DNA]</scope>
    <source>
        <strain evidence="3">UoL-WK</strain>
    </source>
</reference>
<dbReference type="GO" id="GO:0046872">
    <property type="term" value="F:metal ion binding"/>
    <property type="evidence" value="ECO:0007669"/>
    <property type="project" value="UniProtKB-KW"/>
</dbReference>
<evidence type="ECO:0000256" key="1">
    <source>
        <dbReference type="ARBA" id="ARBA00006333"/>
    </source>
</evidence>
<keyword evidence="2" id="KW-0456">Lyase</keyword>
<comment type="caution">
    <text evidence="3">The sequence shown here is derived from an EMBL/GenBank/DDBJ whole genome shotgun (WGS) entry which is preliminary data.</text>
</comment>
<keyword evidence="4" id="KW-1185">Reference proteome</keyword>
<dbReference type="SUPFAM" id="SSF48576">
    <property type="entry name" value="Terpenoid synthases"/>
    <property type="match status" value="1"/>
</dbReference>
<comment type="cofactor">
    <cofactor evidence="2">
        <name>Mg(2+)</name>
        <dbReference type="ChEBI" id="CHEBI:18420"/>
    </cofactor>
</comment>
<dbReference type="Proteomes" id="UP000285301">
    <property type="component" value="Unassembled WGS sequence"/>
</dbReference>
<organism evidence="3 4">
    <name type="scientific">Dinothrombium tinctorium</name>
    <dbReference type="NCBI Taxonomy" id="1965070"/>
    <lineage>
        <taxon>Eukaryota</taxon>
        <taxon>Metazoa</taxon>
        <taxon>Ecdysozoa</taxon>
        <taxon>Arthropoda</taxon>
        <taxon>Chelicerata</taxon>
        <taxon>Arachnida</taxon>
        <taxon>Acari</taxon>
        <taxon>Acariformes</taxon>
        <taxon>Trombidiformes</taxon>
        <taxon>Prostigmata</taxon>
        <taxon>Anystina</taxon>
        <taxon>Parasitengona</taxon>
        <taxon>Trombidioidea</taxon>
        <taxon>Trombidiidae</taxon>
        <taxon>Dinothrombium</taxon>
    </lineage>
</organism>
<dbReference type="EMBL" id="NCKU01004646">
    <property type="protein sequence ID" value="RWS05664.1"/>
    <property type="molecule type" value="Genomic_DNA"/>
</dbReference>
<dbReference type="EC" id="4.2.3.-" evidence="2"/>
<dbReference type="PANTHER" id="PTHR35201:SF4">
    <property type="entry name" value="BETA-PINACENE SYNTHASE-RELATED"/>
    <property type="match status" value="1"/>
</dbReference>
<gene>
    <name evidence="3" type="ORF">B4U79_16290</name>
</gene>
<evidence type="ECO:0000313" key="4">
    <source>
        <dbReference type="Proteomes" id="UP000285301"/>
    </source>
</evidence>
<keyword evidence="2" id="KW-0460">Magnesium</keyword>